<dbReference type="EMBL" id="CP036287">
    <property type="protein sequence ID" value="QDU69096.1"/>
    <property type="molecule type" value="Genomic_DNA"/>
</dbReference>
<keyword evidence="1" id="KW-0472">Membrane</keyword>
<gene>
    <name evidence="2" type="ORF">Pla133_42120</name>
</gene>
<feature type="transmembrane region" description="Helical" evidence="1">
    <location>
        <begin position="65"/>
        <end position="88"/>
    </location>
</feature>
<dbReference type="RefSeq" id="WP_145068687.1">
    <property type="nucleotide sequence ID" value="NZ_CP036287.1"/>
</dbReference>
<keyword evidence="1" id="KW-1133">Transmembrane helix</keyword>
<proteinExistence type="predicted"/>
<dbReference type="KEGG" id="pbap:Pla133_42120"/>
<evidence type="ECO:0000256" key="1">
    <source>
        <dbReference type="SAM" id="Phobius"/>
    </source>
</evidence>
<evidence type="ECO:0000313" key="3">
    <source>
        <dbReference type="Proteomes" id="UP000316921"/>
    </source>
</evidence>
<accession>A0A518BQ40</accession>
<keyword evidence="3" id="KW-1185">Reference proteome</keyword>
<evidence type="ECO:0000313" key="2">
    <source>
        <dbReference type="EMBL" id="QDU69096.1"/>
    </source>
</evidence>
<feature type="transmembrane region" description="Helical" evidence="1">
    <location>
        <begin position="16"/>
        <end position="34"/>
    </location>
</feature>
<reference evidence="2 3" key="1">
    <citation type="submission" date="2019-02" db="EMBL/GenBank/DDBJ databases">
        <title>Deep-cultivation of Planctomycetes and their phenomic and genomic characterization uncovers novel biology.</title>
        <authorList>
            <person name="Wiegand S."/>
            <person name="Jogler M."/>
            <person name="Boedeker C."/>
            <person name="Pinto D."/>
            <person name="Vollmers J."/>
            <person name="Rivas-Marin E."/>
            <person name="Kohn T."/>
            <person name="Peeters S.H."/>
            <person name="Heuer A."/>
            <person name="Rast P."/>
            <person name="Oberbeckmann S."/>
            <person name="Bunk B."/>
            <person name="Jeske O."/>
            <person name="Meyerdierks A."/>
            <person name="Storesund J.E."/>
            <person name="Kallscheuer N."/>
            <person name="Luecker S."/>
            <person name="Lage O.M."/>
            <person name="Pohl T."/>
            <person name="Merkel B.J."/>
            <person name="Hornburger P."/>
            <person name="Mueller R.-W."/>
            <person name="Bruemmer F."/>
            <person name="Labrenz M."/>
            <person name="Spormann A.M."/>
            <person name="Op den Camp H."/>
            <person name="Overmann J."/>
            <person name="Amann R."/>
            <person name="Jetten M.S.M."/>
            <person name="Mascher T."/>
            <person name="Medema M.H."/>
            <person name="Devos D.P."/>
            <person name="Kaster A.-K."/>
            <person name="Ovreas L."/>
            <person name="Rohde M."/>
            <person name="Galperin M.Y."/>
            <person name="Jogler C."/>
        </authorList>
    </citation>
    <scope>NUCLEOTIDE SEQUENCE [LARGE SCALE GENOMIC DNA]</scope>
    <source>
        <strain evidence="2 3">Pla133</strain>
    </source>
</reference>
<sequence length="94" mass="10178">MVDGGSPAGWLPEPYAFVRAVTLSLAAFWTLRGLRRGLVVLGQLGEHFEELGLPRGVLHRAALRIALRATVLDAVNLSLILVIVGLWWTAAHAL</sequence>
<protein>
    <submittedName>
        <fullName evidence="2">Uncharacterized protein</fullName>
    </submittedName>
</protein>
<keyword evidence="1" id="KW-0812">Transmembrane</keyword>
<dbReference type="AlphaFoldDB" id="A0A518BQ40"/>
<dbReference type="Proteomes" id="UP000316921">
    <property type="component" value="Chromosome"/>
</dbReference>
<name>A0A518BQ40_9BACT</name>
<organism evidence="2 3">
    <name type="scientific">Engelhardtia mirabilis</name>
    <dbReference type="NCBI Taxonomy" id="2528011"/>
    <lineage>
        <taxon>Bacteria</taxon>
        <taxon>Pseudomonadati</taxon>
        <taxon>Planctomycetota</taxon>
        <taxon>Planctomycetia</taxon>
        <taxon>Planctomycetia incertae sedis</taxon>
        <taxon>Engelhardtia</taxon>
    </lineage>
</organism>